<dbReference type="PANTHER" id="PTHR38765">
    <property type="entry name" value="DUF484 DOMAIN-CONTAINING PROTEIN"/>
    <property type="match status" value="1"/>
</dbReference>
<accession>A0AA37STM6</accession>
<proteinExistence type="predicted"/>
<keyword evidence="1" id="KW-0175">Coiled coil</keyword>
<name>A0AA37STM6_9ALTE</name>
<dbReference type="PANTHER" id="PTHR38765:SF1">
    <property type="entry name" value="DUF484 DOMAIN-CONTAINING PROTEIN"/>
    <property type="match status" value="1"/>
</dbReference>
<dbReference type="Pfam" id="PF04340">
    <property type="entry name" value="DUF484"/>
    <property type="match status" value="1"/>
</dbReference>
<protein>
    <submittedName>
        <fullName evidence="2">3',5'-cyclic-nucleotide phosphodiesterase</fullName>
    </submittedName>
</protein>
<dbReference type="RefSeq" id="WP_284215535.1">
    <property type="nucleotide sequence ID" value="NZ_BSOT01000002.1"/>
</dbReference>
<sequence length="233" mass="26667">MTNSASIDTFSETTIDSLDENQIAEYLRRHPDFFLRHKSLLADVKLPQENHGVVSLTQIQLEQYREKVKQQKKRLEQMIRNAERNEIIYNAYTELNFVLSTNQTLAQIETALHHHFCEKLSLLEASIVLIDNALAEQLPELPQRSLLDKKLANTNYYLGRISTHEQQVLFKSINIGSVAIVKINGIETKETTVKAVLAIASEDASHFSPSMDTSLLDYLRQFLAFHLERILSS</sequence>
<evidence type="ECO:0000313" key="3">
    <source>
        <dbReference type="Proteomes" id="UP001156601"/>
    </source>
</evidence>
<organism evidence="2 3">
    <name type="scientific">Agaribacter marinus</name>
    <dbReference type="NCBI Taxonomy" id="1431249"/>
    <lineage>
        <taxon>Bacteria</taxon>
        <taxon>Pseudomonadati</taxon>
        <taxon>Pseudomonadota</taxon>
        <taxon>Gammaproteobacteria</taxon>
        <taxon>Alteromonadales</taxon>
        <taxon>Alteromonadaceae</taxon>
        <taxon>Agaribacter</taxon>
    </lineage>
</organism>
<dbReference type="InterPro" id="IPR007435">
    <property type="entry name" value="DUF484"/>
</dbReference>
<evidence type="ECO:0000256" key="1">
    <source>
        <dbReference type="SAM" id="Coils"/>
    </source>
</evidence>
<comment type="caution">
    <text evidence="2">The sequence shown here is derived from an EMBL/GenBank/DDBJ whole genome shotgun (WGS) entry which is preliminary data.</text>
</comment>
<evidence type="ECO:0000313" key="2">
    <source>
        <dbReference type="EMBL" id="GLR69208.1"/>
    </source>
</evidence>
<dbReference type="Proteomes" id="UP001156601">
    <property type="component" value="Unassembled WGS sequence"/>
</dbReference>
<dbReference type="Gene3D" id="3.30.450.40">
    <property type="match status" value="1"/>
</dbReference>
<reference evidence="2" key="1">
    <citation type="journal article" date="2014" name="Int. J. Syst. Evol. Microbiol.">
        <title>Complete genome sequence of Corynebacterium casei LMG S-19264T (=DSM 44701T), isolated from a smear-ripened cheese.</title>
        <authorList>
            <consortium name="US DOE Joint Genome Institute (JGI-PGF)"/>
            <person name="Walter F."/>
            <person name="Albersmeier A."/>
            <person name="Kalinowski J."/>
            <person name="Ruckert C."/>
        </authorList>
    </citation>
    <scope>NUCLEOTIDE SEQUENCE</scope>
    <source>
        <strain evidence="2">NBRC 110023</strain>
    </source>
</reference>
<dbReference type="EMBL" id="BSOT01000002">
    <property type="protein sequence ID" value="GLR69208.1"/>
    <property type="molecule type" value="Genomic_DNA"/>
</dbReference>
<reference evidence="2" key="2">
    <citation type="submission" date="2023-01" db="EMBL/GenBank/DDBJ databases">
        <title>Draft genome sequence of Agaribacter marinus strain NBRC 110023.</title>
        <authorList>
            <person name="Sun Q."/>
            <person name="Mori K."/>
        </authorList>
    </citation>
    <scope>NUCLEOTIDE SEQUENCE</scope>
    <source>
        <strain evidence="2">NBRC 110023</strain>
    </source>
</reference>
<feature type="coiled-coil region" evidence="1">
    <location>
        <begin position="54"/>
        <end position="85"/>
    </location>
</feature>
<gene>
    <name evidence="2" type="ORF">GCM10007852_01160</name>
</gene>
<keyword evidence="3" id="KW-1185">Reference proteome</keyword>
<dbReference type="AlphaFoldDB" id="A0AA37STM6"/>
<dbReference type="InterPro" id="IPR029016">
    <property type="entry name" value="GAF-like_dom_sf"/>
</dbReference>